<evidence type="ECO:0000313" key="2">
    <source>
        <dbReference type="Proteomes" id="UP000307720"/>
    </source>
</evidence>
<dbReference type="Proteomes" id="UP000307720">
    <property type="component" value="Unassembled WGS sequence"/>
</dbReference>
<keyword evidence="2" id="KW-1185">Reference proteome</keyword>
<accession>A0AC61QWK0</accession>
<dbReference type="EMBL" id="SRZB01000040">
    <property type="protein sequence ID" value="TGX97047.1"/>
    <property type="molecule type" value="Genomic_DNA"/>
</dbReference>
<evidence type="ECO:0000313" key="1">
    <source>
        <dbReference type="EMBL" id="TGX97047.1"/>
    </source>
</evidence>
<protein>
    <submittedName>
        <fullName evidence="1">Uncharacterized protein</fullName>
    </submittedName>
</protein>
<proteinExistence type="predicted"/>
<gene>
    <name evidence="1" type="ORF">E5357_14125</name>
</gene>
<reference evidence="1" key="1">
    <citation type="submission" date="2019-04" db="EMBL/GenBank/DDBJ databases">
        <title>Microbes associate with the intestines of laboratory mice.</title>
        <authorList>
            <person name="Navarre W."/>
            <person name="Wong E."/>
            <person name="Huang K."/>
            <person name="Tropini C."/>
            <person name="Ng K."/>
            <person name="Yu B."/>
        </authorList>
    </citation>
    <scope>NUCLEOTIDE SEQUENCE</scope>
    <source>
        <strain evidence="1">NM72_1-8</strain>
    </source>
</reference>
<organism evidence="1 2">
    <name type="scientific">Hominisplanchenecus murintestinalis</name>
    <dbReference type="NCBI Taxonomy" id="2941517"/>
    <lineage>
        <taxon>Bacteria</taxon>
        <taxon>Bacillati</taxon>
        <taxon>Bacillota</taxon>
        <taxon>Clostridia</taxon>
        <taxon>Lachnospirales</taxon>
        <taxon>Lachnospiraceae</taxon>
        <taxon>Hominisplanchenecus</taxon>
    </lineage>
</organism>
<comment type="caution">
    <text evidence="1">The sequence shown here is derived from an EMBL/GenBank/DDBJ whole genome shotgun (WGS) entry which is preliminary data.</text>
</comment>
<sequence length="116" mass="13166">MTTPGNKAIFETFNDGICSIREIDEDGNAGAEVGKLRYQERTVGIRRYYEAMTAKVQVDRLARVPYQPWLTTEYLAVMNGAVYEITQVQTIPDSSPKTNDVSLRLTRKRRIVHGTI</sequence>
<name>A0AC61QWK0_9FIRM</name>